<evidence type="ECO:0000313" key="2">
    <source>
        <dbReference type="Proteomes" id="UP000790347"/>
    </source>
</evidence>
<protein>
    <submittedName>
        <fullName evidence="1">Uncharacterized protein</fullName>
    </submittedName>
</protein>
<dbReference type="Proteomes" id="UP000790347">
    <property type="component" value="Unassembled WGS sequence"/>
</dbReference>
<proteinExistence type="predicted"/>
<dbReference type="AlphaFoldDB" id="A0A922IF25"/>
<keyword evidence="2" id="KW-1185">Reference proteome</keyword>
<evidence type="ECO:0000313" key="1">
    <source>
        <dbReference type="EMBL" id="KAH9530356.1"/>
    </source>
</evidence>
<reference evidence="1" key="2">
    <citation type="journal article" date="2022" name="Res Sq">
        <title>Comparative Genomics Reveals Insights into the Divergent Evolution of Astigmatic Mites and Household Pest Adaptations.</title>
        <authorList>
            <person name="Xiong Q."/>
            <person name="Wan A.T.-Y."/>
            <person name="Liu X.-Y."/>
            <person name="Fung C.S.-H."/>
            <person name="Xiao X."/>
            <person name="Malainual N."/>
            <person name="Hou J."/>
            <person name="Wang L."/>
            <person name="Wang M."/>
            <person name="Yang K."/>
            <person name="Cui Y."/>
            <person name="Leung E."/>
            <person name="Nong W."/>
            <person name="Shin S.-K."/>
            <person name="Au S."/>
            <person name="Jeong K.Y."/>
            <person name="Chew F.T."/>
            <person name="Hui J."/>
            <person name="Leung T.F."/>
            <person name="Tungtrongchitr A."/>
            <person name="Zhong N."/>
            <person name="Liu Z."/>
            <person name="Tsui S."/>
        </authorList>
    </citation>
    <scope>NUCLEOTIDE SEQUENCE</scope>
    <source>
        <strain evidence="1">Derf</strain>
        <tissue evidence="1">Whole organism</tissue>
    </source>
</reference>
<organism evidence="1 2">
    <name type="scientific">Dermatophagoides farinae</name>
    <name type="common">American house dust mite</name>
    <dbReference type="NCBI Taxonomy" id="6954"/>
    <lineage>
        <taxon>Eukaryota</taxon>
        <taxon>Metazoa</taxon>
        <taxon>Ecdysozoa</taxon>
        <taxon>Arthropoda</taxon>
        <taxon>Chelicerata</taxon>
        <taxon>Arachnida</taxon>
        <taxon>Acari</taxon>
        <taxon>Acariformes</taxon>
        <taxon>Sarcoptiformes</taxon>
        <taxon>Astigmata</taxon>
        <taxon>Psoroptidia</taxon>
        <taxon>Analgoidea</taxon>
        <taxon>Pyroglyphidae</taxon>
        <taxon>Dermatophagoidinae</taxon>
        <taxon>Dermatophagoides</taxon>
    </lineage>
</organism>
<accession>A0A922IF25</accession>
<dbReference type="EMBL" id="ASGP02000001">
    <property type="protein sequence ID" value="KAH9530356.1"/>
    <property type="molecule type" value="Genomic_DNA"/>
</dbReference>
<comment type="caution">
    <text evidence="1">The sequence shown here is derived from an EMBL/GenBank/DDBJ whole genome shotgun (WGS) entry which is preliminary data.</text>
</comment>
<sequence>MNKYHSLIRKYQIKELYGKLAHLCIEKMLPKITDSLLRDNENSLKFLDWFYDQRSFIEKSSY</sequence>
<name>A0A922IF25_DERFA</name>
<gene>
    <name evidence="1" type="ORF">DERF_004167</name>
</gene>
<reference evidence="1" key="1">
    <citation type="submission" date="2013-05" db="EMBL/GenBank/DDBJ databases">
        <authorList>
            <person name="Yim A.K.Y."/>
            <person name="Chan T.F."/>
            <person name="Ji K.M."/>
            <person name="Liu X.Y."/>
            <person name="Zhou J.W."/>
            <person name="Li R.Q."/>
            <person name="Yang K.Y."/>
            <person name="Li J."/>
            <person name="Li M."/>
            <person name="Law P.T.W."/>
            <person name="Wu Y.L."/>
            <person name="Cai Z.L."/>
            <person name="Qin H."/>
            <person name="Bao Y."/>
            <person name="Leung R.K.K."/>
            <person name="Ng P.K.S."/>
            <person name="Zou J."/>
            <person name="Zhong X.J."/>
            <person name="Ran P.X."/>
            <person name="Zhong N.S."/>
            <person name="Liu Z.G."/>
            <person name="Tsui S.K.W."/>
        </authorList>
    </citation>
    <scope>NUCLEOTIDE SEQUENCE</scope>
    <source>
        <strain evidence="1">Derf</strain>
        <tissue evidence="1">Whole organism</tissue>
    </source>
</reference>